<dbReference type="AlphaFoldDB" id="A0A917JHH8"/>
<dbReference type="PANTHER" id="PTHR43031:SF17">
    <property type="entry name" value="SULFURTRANSFERASE YTWF-RELATED"/>
    <property type="match status" value="1"/>
</dbReference>
<dbReference type="SMART" id="SM00450">
    <property type="entry name" value="RHOD"/>
    <property type="match status" value="1"/>
</dbReference>
<reference evidence="2" key="1">
    <citation type="journal article" date="2014" name="Int. J. Syst. Evol. Microbiol.">
        <title>Complete genome sequence of Corynebacterium casei LMG S-19264T (=DSM 44701T), isolated from a smear-ripened cheese.</title>
        <authorList>
            <consortium name="US DOE Joint Genome Institute (JGI-PGF)"/>
            <person name="Walter F."/>
            <person name="Albersmeier A."/>
            <person name="Kalinowski J."/>
            <person name="Ruckert C."/>
        </authorList>
    </citation>
    <scope>NUCLEOTIDE SEQUENCE</scope>
    <source>
        <strain evidence="2">CCM 8433</strain>
    </source>
</reference>
<dbReference type="PROSITE" id="PS50206">
    <property type="entry name" value="RHODANESE_3"/>
    <property type="match status" value="1"/>
</dbReference>
<proteinExistence type="predicted"/>
<dbReference type="PANTHER" id="PTHR43031">
    <property type="entry name" value="FAD-DEPENDENT OXIDOREDUCTASE"/>
    <property type="match status" value="1"/>
</dbReference>
<evidence type="ECO:0000259" key="1">
    <source>
        <dbReference type="PROSITE" id="PS50206"/>
    </source>
</evidence>
<comment type="caution">
    <text evidence="2">The sequence shown here is derived from an EMBL/GenBank/DDBJ whole genome shotgun (WGS) entry which is preliminary data.</text>
</comment>
<dbReference type="InterPro" id="IPR050229">
    <property type="entry name" value="GlpE_sulfurtransferase"/>
</dbReference>
<sequence>MYKSTGMPEFYQEAKRKQLPIIDVREIDEFEAGHVPNAKNYPLSTLADNFSELDPEQEYYLICQAGGRSARAAEFLSEQGYDVTNVLGGTSAWPGEME</sequence>
<dbReference type="Gene3D" id="3.40.250.10">
    <property type="entry name" value="Rhodanese-like domain"/>
    <property type="match status" value="1"/>
</dbReference>
<protein>
    <submittedName>
        <fullName evidence="2">Rhodanese-like domain-containing protein</fullName>
    </submittedName>
</protein>
<dbReference type="EMBL" id="BMDT01000003">
    <property type="protein sequence ID" value="GGI65384.1"/>
    <property type="molecule type" value="Genomic_DNA"/>
</dbReference>
<keyword evidence="3" id="KW-1185">Reference proteome</keyword>
<accession>A0A917JHH8</accession>
<name>A0A917JHH8_9ENTE</name>
<dbReference type="CDD" id="cd00158">
    <property type="entry name" value="RHOD"/>
    <property type="match status" value="1"/>
</dbReference>
<organism evidence="2 3">
    <name type="scientific">Enterococcus alcedinis</name>
    <dbReference type="NCBI Taxonomy" id="1274384"/>
    <lineage>
        <taxon>Bacteria</taxon>
        <taxon>Bacillati</taxon>
        <taxon>Bacillota</taxon>
        <taxon>Bacilli</taxon>
        <taxon>Lactobacillales</taxon>
        <taxon>Enterococcaceae</taxon>
        <taxon>Enterococcus</taxon>
    </lineage>
</organism>
<dbReference type="Proteomes" id="UP000622610">
    <property type="component" value="Unassembled WGS sequence"/>
</dbReference>
<feature type="domain" description="Rhodanese" evidence="1">
    <location>
        <begin position="15"/>
        <end position="98"/>
    </location>
</feature>
<dbReference type="SUPFAM" id="SSF52821">
    <property type="entry name" value="Rhodanese/Cell cycle control phosphatase"/>
    <property type="match status" value="1"/>
</dbReference>
<dbReference type="InterPro" id="IPR001763">
    <property type="entry name" value="Rhodanese-like_dom"/>
</dbReference>
<dbReference type="RefSeq" id="WP_188367222.1">
    <property type="nucleotide sequence ID" value="NZ_BMDT01000003.1"/>
</dbReference>
<gene>
    <name evidence="2" type="ORF">GCM10011482_10380</name>
</gene>
<dbReference type="InterPro" id="IPR036873">
    <property type="entry name" value="Rhodanese-like_dom_sf"/>
</dbReference>
<reference evidence="2" key="2">
    <citation type="submission" date="2020-09" db="EMBL/GenBank/DDBJ databases">
        <authorList>
            <person name="Sun Q."/>
            <person name="Sedlacek I."/>
        </authorList>
    </citation>
    <scope>NUCLEOTIDE SEQUENCE</scope>
    <source>
        <strain evidence="2">CCM 8433</strain>
    </source>
</reference>
<dbReference type="Pfam" id="PF00581">
    <property type="entry name" value="Rhodanese"/>
    <property type="match status" value="1"/>
</dbReference>
<evidence type="ECO:0000313" key="3">
    <source>
        <dbReference type="Proteomes" id="UP000622610"/>
    </source>
</evidence>
<evidence type="ECO:0000313" key="2">
    <source>
        <dbReference type="EMBL" id="GGI65384.1"/>
    </source>
</evidence>